<evidence type="ECO:0000256" key="3">
    <source>
        <dbReference type="ARBA" id="ARBA00022989"/>
    </source>
</evidence>
<dbReference type="PANTHER" id="PTHR37278">
    <property type="entry name" value="AUTOPHAGY-RELATED PROTEIN 33-RELATED"/>
    <property type="match status" value="1"/>
</dbReference>
<feature type="compositionally biased region" description="Low complexity" evidence="6">
    <location>
        <begin position="151"/>
        <end position="161"/>
    </location>
</feature>
<dbReference type="InterPro" id="IPR051668">
    <property type="entry name" value="ATG33"/>
</dbReference>
<name>A0AAN6EMR5_EXODE</name>
<evidence type="ECO:0000256" key="5">
    <source>
        <dbReference type="ARBA" id="ARBA00038013"/>
    </source>
</evidence>
<dbReference type="GO" id="GO:0005741">
    <property type="term" value="C:mitochondrial outer membrane"/>
    <property type="evidence" value="ECO:0007669"/>
    <property type="project" value="TreeGrafter"/>
</dbReference>
<evidence type="ECO:0000313" key="8">
    <source>
        <dbReference type="EMBL" id="KAJ8988038.1"/>
    </source>
</evidence>
<organism evidence="8 9">
    <name type="scientific">Exophiala dermatitidis</name>
    <name type="common">Black yeast-like fungus</name>
    <name type="synonym">Wangiella dermatitidis</name>
    <dbReference type="NCBI Taxonomy" id="5970"/>
    <lineage>
        <taxon>Eukaryota</taxon>
        <taxon>Fungi</taxon>
        <taxon>Dikarya</taxon>
        <taxon>Ascomycota</taxon>
        <taxon>Pezizomycotina</taxon>
        <taxon>Eurotiomycetes</taxon>
        <taxon>Chaetothyriomycetidae</taxon>
        <taxon>Chaetothyriales</taxon>
        <taxon>Herpotrichiellaceae</taxon>
        <taxon>Exophiala</taxon>
    </lineage>
</organism>
<evidence type="ECO:0008006" key="10">
    <source>
        <dbReference type="Google" id="ProtNLM"/>
    </source>
</evidence>
<evidence type="ECO:0000256" key="1">
    <source>
        <dbReference type="ARBA" id="ARBA00004141"/>
    </source>
</evidence>
<feature type="transmembrane region" description="Helical" evidence="7">
    <location>
        <begin position="58"/>
        <end position="78"/>
    </location>
</feature>
<keyword evidence="4 7" id="KW-0472">Membrane</keyword>
<feature type="region of interest" description="Disordered" evidence="6">
    <location>
        <begin position="111"/>
        <end position="173"/>
    </location>
</feature>
<protein>
    <recommendedName>
        <fullName evidence="10">Autophagy-related protein 33</fullName>
    </recommendedName>
</protein>
<gene>
    <name evidence="8" type="ORF">HRR80_007816</name>
</gene>
<dbReference type="PANTHER" id="PTHR37278:SF1">
    <property type="entry name" value="AUTOPHAGY-RELATED PROTEIN 33-RELATED"/>
    <property type="match status" value="1"/>
</dbReference>
<dbReference type="Proteomes" id="UP001161757">
    <property type="component" value="Unassembled WGS sequence"/>
</dbReference>
<keyword evidence="3 7" id="KW-1133">Transmembrane helix</keyword>
<accession>A0AAN6EMR5</accession>
<evidence type="ECO:0000256" key="4">
    <source>
        <dbReference type="ARBA" id="ARBA00023136"/>
    </source>
</evidence>
<evidence type="ECO:0000313" key="9">
    <source>
        <dbReference type="Proteomes" id="UP001161757"/>
    </source>
</evidence>
<sequence>MPCPISITKFVGTISLGLLTGTSYTLTTITLPSLALLPSASLASRTLATIQTKSTRHILTLASISSLSLLTAFTLASPRGRHPYLLYTALVAFIGGQGVEYWFNGLSRFPSVSSSKRSGRDKTVSATPRGASPGGSDSSGFIEVESRDDGNNTSNSSSSSSEDQVNGEKVEMEMTRERKIQKVRSWIAGLGFAMGVIGIWGDGA</sequence>
<evidence type="ECO:0000256" key="7">
    <source>
        <dbReference type="SAM" id="Phobius"/>
    </source>
</evidence>
<dbReference type="GO" id="GO:0000422">
    <property type="term" value="P:autophagy of mitochondrion"/>
    <property type="evidence" value="ECO:0007669"/>
    <property type="project" value="TreeGrafter"/>
</dbReference>
<dbReference type="EMBL" id="JAJGCB010000020">
    <property type="protein sequence ID" value="KAJ8988038.1"/>
    <property type="molecule type" value="Genomic_DNA"/>
</dbReference>
<proteinExistence type="inferred from homology"/>
<comment type="caution">
    <text evidence="8">The sequence shown here is derived from an EMBL/GenBank/DDBJ whole genome shotgun (WGS) entry which is preliminary data.</text>
</comment>
<feature type="transmembrane region" description="Helical" evidence="7">
    <location>
        <begin position="183"/>
        <end position="201"/>
    </location>
</feature>
<feature type="transmembrane region" description="Helical" evidence="7">
    <location>
        <begin position="14"/>
        <end position="37"/>
    </location>
</feature>
<feature type="transmembrane region" description="Helical" evidence="7">
    <location>
        <begin position="84"/>
        <end position="103"/>
    </location>
</feature>
<keyword evidence="2 7" id="KW-0812">Transmembrane</keyword>
<evidence type="ECO:0000256" key="6">
    <source>
        <dbReference type="SAM" id="MobiDB-lite"/>
    </source>
</evidence>
<evidence type="ECO:0000256" key="2">
    <source>
        <dbReference type="ARBA" id="ARBA00022692"/>
    </source>
</evidence>
<comment type="similarity">
    <text evidence="5">Belongs to the ATG33 family.</text>
</comment>
<dbReference type="AlphaFoldDB" id="A0AAN6EMR5"/>
<reference evidence="8" key="1">
    <citation type="submission" date="2023-01" db="EMBL/GenBank/DDBJ databases">
        <title>Exophiala dermititidis isolated from Cystic Fibrosis Patient.</title>
        <authorList>
            <person name="Kurbessoian T."/>
            <person name="Crocker A."/>
            <person name="Murante D."/>
            <person name="Hogan D.A."/>
            <person name="Stajich J.E."/>
        </authorList>
    </citation>
    <scope>NUCLEOTIDE SEQUENCE</scope>
    <source>
        <strain evidence="8">Ex8</strain>
    </source>
</reference>
<comment type="subcellular location">
    <subcellularLocation>
        <location evidence="1">Membrane</location>
        <topology evidence="1">Multi-pass membrane protein</topology>
    </subcellularLocation>
</comment>
<dbReference type="GO" id="GO:0016236">
    <property type="term" value="P:macroautophagy"/>
    <property type="evidence" value="ECO:0007669"/>
    <property type="project" value="TreeGrafter"/>
</dbReference>